<reference evidence="1" key="1">
    <citation type="submission" date="2023-04" db="EMBL/GenBank/DDBJ databases">
        <title>Phytophthora fragariaefolia NBRC 109709.</title>
        <authorList>
            <person name="Ichikawa N."/>
            <person name="Sato H."/>
            <person name="Tonouchi N."/>
        </authorList>
    </citation>
    <scope>NUCLEOTIDE SEQUENCE</scope>
    <source>
        <strain evidence="1">NBRC 109709</strain>
    </source>
</reference>
<evidence type="ECO:0000313" key="1">
    <source>
        <dbReference type="EMBL" id="GMF48829.1"/>
    </source>
</evidence>
<keyword evidence="2" id="KW-1185">Reference proteome</keyword>
<dbReference type="AlphaFoldDB" id="A0A9W6XZZ4"/>
<proteinExistence type="predicted"/>
<evidence type="ECO:0000313" key="2">
    <source>
        <dbReference type="Proteomes" id="UP001165121"/>
    </source>
</evidence>
<dbReference type="Proteomes" id="UP001165121">
    <property type="component" value="Unassembled WGS sequence"/>
</dbReference>
<comment type="caution">
    <text evidence="1">The sequence shown here is derived from an EMBL/GenBank/DDBJ whole genome shotgun (WGS) entry which is preliminary data.</text>
</comment>
<gene>
    <name evidence="1" type="ORF">Pfra01_001904600</name>
</gene>
<dbReference type="OrthoDB" id="99059at2759"/>
<name>A0A9W6XZZ4_9STRA</name>
<protein>
    <submittedName>
        <fullName evidence="1">Unnamed protein product</fullName>
    </submittedName>
</protein>
<sequence length="66" mass="7542">MMAEPARTQWVTRRSEDAFLKLTPAPLRIQLQGDVEQLANLLHPNPKYDQDSLVAVLAEVSKKKRK</sequence>
<dbReference type="EMBL" id="BSXT01002412">
    <property type="protein sequence ID" value="GMF48829.1"/>
    <property type="molecule type" value="Genomic_DNA"/>
</dbReference>
<accession>A0A9W6XZZ4</accession>
<organism evidence="1 2">
    <name type="scientific">Phytophthora fragariaefolia</name>
    <dbReference type="NCBI Taxonomy" id="1490495"/>
    <lineage>
        <taxon>Eukaryota</taxon>
        <taxon>Sar</taxon>
        <taxon>Stramenopiles</taxon>
        <taxon>Oomycota</taxon>
        <taxon>Peronosporomycetes</taxon>
        <taxon>Peronosporales</taxon>
        <taxon>Peronosporaceae</taxon>
        <taxon>Phytophthora</taxon>
    </lineage>
</organism>